<dbReference type="EMBL" id="LR792684">
    <property type="protein sequence ID" value="CAB3389530.1"/>
    <property type="molecule type" value="Genomic_DNA"/>
</dbReference>
<evidence type="ECO:0000313" key="2">
    <source>
        <dbReference type="Proteomes" id="UP000501793"/>
    </source>
</evidence>
<accession>A0ACA8Z5I7</accession>
<organism evidence="1 2">
    <name type="scientific">Kyrpidia spormannii</name>
    <dbReference type="NCBI Taxonomy" id="2055160"/>
    <lineage>
        <taxon>Bacteria</taxon>
        <taxon>Bacillati</taxon>
        <taxon>Bacillota</taxon>
        <taxon>Bacilli</taxon>
        <taxon>Bacillales</taxon>
        <taxon>Alicyclobacillaceae</taxon>
        <taxon>Kyrpidia</taxon>
    </lineage>
</organism>
<evidence type="ECO:0000313" key="1">
    <source>
        <dbReference type="EMBL" id="CAB3389530.1"/>
    </source>
</evidence>
<protein>
    <submittedName>
        <fullName evidence="1">Alcohol dehydrogenase</fullName>
        <ecNumber evidence="1">1.1.1.1</ecNumber>
    </submittedName>
</protein>
<keyword evidence="1" id="KW-0560">Oxidoreductase</keyword>
<name>A0ACA8Z5I7_9BACL</name>
<reference evidence="1" key="1">
    <citation type="submission" date="2020-04" db="EMBL/GenBank/DDBJ databases">
        <authorList>
            <person name="Hogendoorn C."/>
        </authorList>
    </citation>
    <scope>NUCLEOTIDE SEQUENCE</scope>
    <source>
        <strain evidence="1">FAVT5</strain>
    </source>
</reference>
<dbReference type="EC" id="1.1.1.1" evidence="1"/>
<sequence>MKALVYHGPGQKSLEDKPKPSVQQPTDAVVKILKTTICGTDLHILKGDVPEVADGRILGHEGVGIVEEVGESVANFKVGDRVLISCITSCGRCDYCKRGMYSHCENGGWILGHLIDGTQAEYVRIPHADTSLYPLPEGVEEEALVMLSDILPTGFECGVLNGKVQPGDTVAVVGVGPVGLAALLTAQLYSPSELIMVDLDDNRLEVARRFGATETVNSADGRAVEKVMELTGGKGVDVAVEAVGIPATFDICQSIVAPGGCIANVGVHGKSVDLHLETLWSHNITITTRLVDTVTTPMLLKMVRAGKLQPQHLITHRFKLDEILKAYDVFANAAREKALKVILSNE</sequence>
<keyword evidence="2" id="KW-1185">Reference proteome</keyword>
<gene>
    <name evidence="1" type="primary">adh</name>
    <name evidence="1" type="ORF">FAVT5_0360</name>
</gene>
<proteinExistence type="predicted"/>
<dbReference type="Proteomes" id="UP000501793">
    <property type="component" value="Chromosome"/>
</dbReference>